<gene>
    <name evidence="1" type="ORF">DUI87_15600</name>
</gene>
<accession>A0A3M0K521</accession>
<dbReference type="AlphaFoldDB" id="A0A3M0K521"/>
<evidence type="ECO:0000313" key="1">
    <source>
        <dbReference type="EMBL" id="RMC06170.1"/>
    </source>
</evidence>
<protein>
    <submittedName>
        <fullName evidence="1">Uncharacterized protein</fullName>
    </submittedName>
</protein>
<comment type="caution">
    <text evidence="1">The sequence shown here is derived from an EMBL/GenBank/DDBJ whole genome shotgun (WGS) entry which is preliminary data.</text>
</comment>
<proteinExistence type="predicted"/>
<dbReference type="EMBL" id="QRBI01000120">
    <property type="protein sequence ID" value="RMC06170.1"/>
    <property type="molecule type" value="Genomic_DNA"/>
</dbReference>
<organism evidence="1 2">
    <name type="scientific">Hirundo rustica rustica</name>
    <dbReference type="NCBI Taxonomy" id="333673"/>
    <lineage>
        <taxon>Eukaryota</taxon>
        <taxon>Metazoa</taxon>
        <taxon>Chordata</taxon>
        <taxon>Craniata</taxon>
        <taxon>Vertebrata</taxon>
        <taxon>Euteleostomi</taxon>
        <taxon>Archelosauria</taxon>
        <taxon>Archosauria</taxon>
        <taxon>Dinosauria</taxon>
        <taxon>Saurischia</taxon>
        <taxon>Theropoda</taxon>
        <taxon>Coelurosauria</taxon>
        <taxon>Aves</taxon>
        <taxon>Neognathae</taxon>
        <taxon>Neoaves</taxon>
        <taxon>Telluraves</taxon>
        <taxon>Australaves</taxon>
        <taxon>Passeriformes</taxon>
        <taxon>Sylvioidea</taxon>
        <taxon>Hirundinidae</taxon>
        <taxon>Hirundo</taxon>
    </lineage>
</organism>
<name>A0A3M0K521_HIRRU</name>
<reference evidence="1 2" key="1">
    <citation type="submission" date="2018-07" db="EMBL/GenBank/DDBJ databases">
        <title>A high quality draft genome assembly of the barn swallow (H. rustica rustica).</title>
        <authorList>
            <person name="Formenti G."/>
            <person name="Chiara M."/>
            <person name="Poveda L."/>
            <person name="Francoijs K.-J."/>
            <person name="Bonisoli-Alquati A."/>
            <person name="Canova L."/>
            <person name="Gianfranceschi L."/>
            <person name="Horner D.S."/>
            <person name="Saino N."/>
        </authorList>
    </citation>
    <scope>NUCLEOTIDE SEQUENCE [LARGE SCALE GENOMIC DNA]</scope>
    <source>
        <strain evidence="1">Chelidonia</strain>
        <tissue evidence="1">Blood</tissue>
    </source>
</reference>
<dbReference type="OrthoDB" id="6777263at2759"/>
<sequence>MPERGTRCSPGNAAQSPWERRLWEQGKILGVFCLSFVSNSDTAPSNACPTLSMKKFLLMSEPLLVQLDAISFCPVPCSLGEEARRTPLAGCKGSWPKCAPVINYTSGIIKWFGLEGTFKHHPVPNACHMQGHLPLDQAAQSHIQPGLGDLQGLGVHKWDSVKQMENGNSRVL</sequence>
<keyword evidence="2" id="KW-1185">Reference proteome</keyword>
<evidence type="ECO:0000313" key="2">
    <source>
        <dbReference type="Proteomes" id="UP000269221"/>
    </source>
</evidence>
<dbReference type="Proteomes" id="UP000269221">
    <property type="component" value="Unassembled WGS sequence"/>
</dbReference>